<sequence length="592" mass="66460">MDIPTTIKQLYKQGIFSDLDIYFAQFILTLANSTNNEELLLSSVLVSHLTAQGHTCLDFTVWADQLFPPFSEPGMNTLHCPHLAPWLAALQSCNVVGSPGDYAPLILEQYRLYLYRYWDYEQQLVTQIRIRTHRQLIHVNYGILEAGLSHLFPDKNQSPTDKQQQAALTAVLHPFVVISGGPGTGKTATIIKILVLLLEQNLNLTIALAAPTGKSAARLQEIIGQTLPHLNCADHIKSAIPREAYTIHRLLSKQFISPSFLSDTAHLLPYDVVIIDEASLVDLALMTQLAQAIPPSSRWILVGDKDQLASVEAGTVLGDICEASCSSPSHFLQNQIVFLDKSYRFSENSGIESLAQAVNQGQADKALQILKAENYPQVNWYPLGIPGNLPIQLIETIVTAFQHGLAANQPEIILQQLEQIKILCATRWGSHGVVAINRRVEEALSKRGLIRTESTWYHGRPIIITRNDYTLKLFNGDIGIILRDAHSQQKLRAFFPRVEPGQYRCFWPNRLPEHETVYAMTIHKSQGSEFNQVLIILPHQLSPLFTREWLYTGITRARHSVSIWGDEKIFKAMVSRKMNRVSGLYEKLAQAD</sequence>
<dbReference type="Pfam" id="PF21185">
    <property type="entry name" value="RecD_N"/>
    <property type="match status" value="1"/>
</dbReference>
<keyword evidence="1 11" id="KW-0540">Nuclease</keyword>
<keyword evidence="3 11" id="KW-0227">DNA damage</keyword>
<dbReference type="Pfam" id="PF13538">
    <property type="entry name" value="UvrD_C_2"/>
    <property type="match status" value="1"/>
</dbReference>
<dbReference type="GO" id="GO:0043139">
    <property type="term" value="F:5'-3' DNA helicase activity"/>
    <property type="evidence" value="ECO:0007669"/>
    <property type="project" value="UniProtKB-UniRule"/>
</dbReference>
<evidence type="ECO:0000256" key="6">
    <source>
        <dbReference type="ARBA" id="ARBA00022839"/>
    </source>
</evidence>
<evidence type="ECO:0000313" key="14">
    <source>
        <dbReference type="EMBL" id="BAP54473.1"/>
    </source>
</evidence>
<dbReference type="Pfam" id="PF13245">
    <property type="entry name" value="AAA_19"/>
    <property type="match status" value="1"/>
</dbReference>
<keyword evidence="7 11" id="KW-0067">ATP-binding</keyword>
<evidence type="ECO:0000256" key="9">
    <source>
        <dbReference type="ARBA" id="ARBA00023204"/>
    </source>
</evidence>
<keyword evidence="15" id="KW-1185">Reference proteome</keyword>
<evidence type="ECO:0000256" key="10">
    <source>
        <dbReference type="ARBA" id="ARBA00023235"/>
    </source>
</evidence>
<evidence type="ECO:0000256" key="1">
    <source>
        <dbReference type="ARBA" id="ARBA00022722"/>
    </source>
</evidence>
<proteinExistence type="inferred from homology"/>
<dbReference type="PANTHER" id="PTHR43788:SF6">
    <property type="entry name" value="DNA HELICASE B"/>
    <property type="match status" value="1"/>
</dbReference>
<dbReference type="InterPro" id="IPR006344">
    <property type="entry name" value="RecD"/>
</dbReference>
<dbReference type="KEGG" id="tig:THII_0176"/>
<dbReference type="InterPro" id="IPR041851">
    <property type="entry name" value="RecD_N_sf"/>
</dbReference>
<dbReference type="Gene3D" id="1.10.10.1020">
    <property type="entry name" value="RecBCD complex, subunit RecD, N-terminal domain"/>
    <property type="match status" value="1"/>
</dbReference>
<dbReference type="PANTHER" id="PTHR43788">
    <property type="entry name" value="DNA2/NAM7 HELICASE FAMILY MEMBER"/>
    <property type="match status" value="1"/>
</dbReference>
<dbReference type="EC" id="5.6.2.3" evidence="11"/>
<dbReference type="GO" id="GO:0000724">
    <property type="term" value="P:double-strand break repair via homologous recombination"/>
    <property type="evidence" value="ECO:0007669"/>
    <property type="project" value="UniProtKB-UniRule"/>
</dbReference>
<dbReference type="EMBL" id="AP014633">
    <property type="protein sequence ID" value="BAP54473.1"/>
    <property type="molecule type" value="Genomic_DNA"/>
</dbReference>
<comment type="similarity">
    <text evidence="11">Belongs to the RecD family.</text>
</comment>
<protein>
    <recommendedName>
        <fullName evidence="11">RecBCD enzyme subunit RecD</fullName>
        <ecNumber evidence="11">5.6.2.3</ecNumber>
    </recommendedName>
    <alternativeName>
        <fullName evidence="11">DNA 5'-3' helicase subunit RecD</fullName>
    </alternativeName>
    <alternativeName>
        <fullName evidence="11">Exonuclease V subunit RecD</fullName>
        <shortName evidence="11">ExoV subunit RecD</shortName>
    </alternativeName>
    <alternativeName>
        <fullName evidence="11">Helicase/nuclease RecBCD subunit RecD</fullName>
    </alternativeName>
</protein>
<evidence type="ECO:0000259" key="12">
    <source>
        <dbReference type="Pfam" id="PF13538"/>
    </source>
</evidence>
<name>A0A090AAG6_9GAMM</name>
<evidence type="ECO:0000256" key="2">
    <source>
        <dbReference type="ARBA" id="ARBA00022741"/>
    </source>
</evidence>
<keyword evidence="8 11" id="KW-0238">DNA-binding</keyword>
<dbReference type="InterPro" id="IPR027417">
    <property type="entry name" value="P-loop_NTPase"/>
</dbReference>
<dbReference type="NCBIfam" id="TIGR01447">
    <property type="entry name" value="recD"/>
    <property type="match status" value="1"/>
</dbReference>
<dbReference type="OrthoDB" id="9803432at2"/>
<evidence type="ECO:0000256" key="11">
    <source>
        <dbReference type="HAMAP-Rule" id="MF_01487"/>
    </source>
</evidence>
<keyword evidence="5 11" id="KW-0347">Helicase</keyword>
<dbReference type="InterPro" id="IPR027785">
    <property type="entry name" value="UvrD-like_helicase_C"/>
</dbReference>
<feature type="binding site" evidence="11">
    <location>
        <begin position="180"/>
        <end position="187"/>
    </location>
    <ligand>
        <name>ATP</name>
        <dbReference type="ChEBI" id="CHEBI:30616"/>
    </ligand>
</feature>
<dbReference type="SUPFAM" id="SSF52540">
    <property type="entry name" value="P-loop containing nucleoside triphosphate hydrolases"/>
    <property type="match status" value="2"/>
</dbReference>
<keyword evidence="9 11" id="KW-0234">DNA repair</keyword>
<dbReference type="GO" id="GO:0008854">
    <property type="term" value="F:exodeoxyribonuclease V activity"/>
    <property type="evidence" value="ECO:0007669"/>
    <property type="project" value="InterPro"/>
</dbReference>
<dbReference type="Proteomes" id="UP000031623">
    <property type="component" value="Chromosome"/>
</dbReference>
<evidence type="ECO:0000256" key="4">
    <source>
        <dbReference type="ARBA" id="ARBA00022801"/>
    </source>
</evidence>
<evidence type="ECO:0000259" key="13">
    <source>
        <dbReference type="Pfam" id="PF21185"/>
    </source>
</evidence>
<dbReference type="GO" id="GO:0016887">
    <property type="term" value="F:ATP hydrolysis activity"/>
    <property type="evidence" value="ECO:0007669"/>
    <property type="project" value="RHEA"/>
</dbReference>
<evidence type="ECO:0000256" key="7">
    <source>
        <dbReference type="ARBA" id="ARBA00022840"/>
    </source>
</evidence>
<dbReference type="CDD" id="cd17933">
    <property type="entry name" value="DEXSc_RecD-like"/>
    <property type="match status" value="1"/>
</dbReference>
<evidence type="ECO:0000256" key="5">
    <source>
        <dbReference type="ARBA" id="ARBA00022806"/>
    </source>
</evidence>
<comment type="catalytic activity">
    <reaction evidence="11">
        <text>ATP + H2O = ADP + phosphate + H(+)</text>
        <dbReference type="Rhea" id="RHEA:13065"/>
        <dbReference type="ChEBI" id="CHEBI:15377"/>
        <dbReference type="ChEBI" id="CHEBI:15378"/>
        <dbReference type="ChEBI" id="CHEBI:30616"/>
        <dbReference type="ChEBI" id="CHEBI:43474"/>
        <dbReference type="ChEBI" id="CHEBI:456216"/>
        <dbReference type="EC" id="5.6.2.3"/>
    </reaction>
</comment>
<evidence type="ECO:0000256" key="3">
    <source>
        <dbReference type="ARBA" id="ARBA00022763"/>
    </source>
</evidence>
<dbReference type="GO" id="GO:0005524">
    <property type="term" value="F:ATP binding"/>
    <property type="evidence" value="ECO:0007669"/>
    <property type="project" value="UniProtKB-UniRule"/>
</dbReference>
<comment type="function">
    <text evidence="11">A helicase/nuclease that prepares dsDNA breaks (DSB) for recombinational DNA repair. Binds to DSBs and unwinds DNA via a highly rapid and processive ATP-dependent bidirectional helicase activity. Unwinds dsDNA until it encounters a Chi (crossover hotspot instigator) sequence from the 3' direction. Cuts ssDNA a few nucleotides 3' to the Chi site. The properties and activities of the enzyme are changed at Chi. The Chi-altered holoenzyme produces a long 3'-ssDNA overhang and facilitates RecA-binding to the ssDNA for homologous DNA recombination and repair. Holoenzyme degrades any linearized DNA that is unable to undergo homologous recombination. In the holoenzyme this subunit has ssDNA-dependent ATPase and 5'-3' helicase activity. When added to pre-assembled RecBC greatly stimulates nuclease activity and augments holoenzyme processivity. Negatively regulates the RecA-loading ability of RecBCD.</text>
</comment>
<dbReference type="HAMAP" id="MF_01487">
    <property type="entry name" value="RecD"/>
    <property type="match status" value="1"/>
</dbReference>
<comment type="miscellaneous">
    <text evidence="11">In the RecBCD complex, RecB has a slow 3'-5' helicase, an exonuclease activity and loads RecA onto ssDNA, RecD has a fast 5'-3' helicase activity, while RecC stimulates the ATPase and processivity of the RecB helicase and contributes to recognition of the Chi site.</text>
</comment>
<comment type="subunit">
    <text evidence="11">Heterotrimer of RecB, RecC and RecD. All subunits contribute to DNA-binding.</text>
</comment>
<accession>A0A090AAG6</accession>
<organism evidence="14 15">
    <name type="scientific">Thioploca ingrica</name>
    <dbReference type="NCBI Taxonomy" id="40754"/>
    <lineage>
        <taxon>Bacteria</taxon>
        <taxon>Pseudomonadati</taxon>
        <taxon>Pseudomonadota</taxon>
        <taxon>Gammaproteobacteria</taxon>
        <taxon>Thiotrichales</taxon>
        <taxon>Thiotrichaceae</taxon>
        <taxon>Thioploca</taxon>
    </lineage>
</organism>
<dbReference type="HOGENOM" id="CLU_007524_1_2_6"/>
<dbReference type="STRING" id="40754.THII_0176"/>
<evidence type="ECO:0000313" key="15">
    <source>
        <dbReference type="Proteomes" id="UP000031623"/>
    </source>
</evidence>
<gene>
    <name evidence="11" type="primary">recD</name>
    <name evidence="14" type="ORF">THII_0176</name>
</gene>
<feature type="domain" description="RecBCD enzyme subunit RecD N-terminal" evidence="13">
    <location>
        <begin position="12"/>
        <end position="113"/>
    </location>
</feature>
<evidence type="ECO:0000256" key="8">
    <source>
        <dbReference type="ARBA" id="ARBA00023125"/>
    </source>
</evidence>
<dbReference type="GO" id="GO:0017116">
    <property type="term" value="F:single-stranded DNA helicase activity"/>
    <property type="evidence" value="ECO:0007669"/>
    <property type="project" value="TreeGrafter"/>
</dbReference>
<dbReference type="GO" id="GO:0003677">
    <property type="term" value="F:DNA binding"/>
    <property type="evidence" value="ECO:0007669"/>
    <property type="project" value="UniProtKB-UniRule"/>
</dbReference>
<keyword evidence="10 11" id="KW-0413">Isomerase</keyword>
<reference evidence="14 15" key="1">
    <citation type="journal article" date="2014" name="ISME J.">
        <title>Ecophysiology of Thioploca ingrica as revealed by the complete genome sequence supplemented with proteomic evidence.</title>
        <authorList>
            <person name="Kojima H."/>
            <person name="Ogura Y."/>
            <person name="Yamamoto N."/>
            <person name="Togashi T."/>
            <person name="Mori H."/>
            <person name="Watanabe T."/>
            <person name="Nemoto F."/>
            <person name="Kurokawa K."/>
            <person name="Hayashi T."/>
            <person name="Fukui M."/>
        </authorList>
    </citation>
    <scope>NUCLEOTIDE SEQUENCE [LARGE SCALE GENOMIC DNA]</scope>
</reference>
<keyword evidence="2 11" id="KW-0547">Nucleotide-binding</keyword>
<dbReference type="GO" id="GO:0009338">
    <property type="term" value="C:exodeoxyribonuclease V complex"/>
    <property type="evidence" value="ECO:0007669"/>
    <property type="project" value="InterPro"/>
</dbReference>
<dbReference type="InterPro" id="IPR049550">
    <property type="entry name" value="RecD_N"/>
</dbReference>
<dbReference type="Gene3D" id="3.40.50.300">
    <property type="entry name" value="P-loop containing nucleotide triphosphate hydrolases"/>
    <property type="match status" value="3"/>
</dbReference>
<keyword evidence="6 11" id="KW-0269">Exonuclease</keyword>
<dbReference type="InterPro" id="IPR050534">
    <property type="entry name" value="Coronavir_polyprotein_1ab"/>
</dbReference>
<feature type="domain" description="UvrD-like helicase C-terminal" evidence="12">
    <location>
        <begin position="517"/>
        <end position="562"/>
    </location>
</feature>
<dbReference type="CDD" id="cd18809">
    <property type="entry name" value="SF1_C_RecD"/>
    <property type="match status" value="1"/>
</dbReference>
<keyword evidence="4 11" id="KW-0378">Hydrolase</keyword>
<dbReference type="AlphaFoldDB" id="A0A090AAG6"/>